<gene>
    <name evidence="2" type="ORF">HRI_002255700</name>
</gene>
<dbReference type="SUPFAM" id="SSF56219">
    <property type="entry name" value="DNase I-like"/>
    <property type="match status" value="1"/>
</dbReference>
<dbReference type="GO" id="GO:0003824">
    <property type="term" value="F:catalytic activity"/>
    <property type="evidence" value="ECO:0007669"/>
    <property type="project" value="InterPro"/>
</dbReference>
<organism evidence="2 3">
    <name type="scientific">Hibiscus trionum</name>
    <name type="common">Flower of an hour</name>
    <dbReference type="NCBI Taxonomy" id="183268"/>
    <lineage>
        <taxon>Eukaryota</taxon>
        <taxon>Viridiplantae</taxon>
        <taxon>Streptophyta</taxon>
        <taxon>Embryophyta</taxon>
        <taxon>Tracheophyta</taxon>
        <taxon>Spermatophyta</taxon>
        <taxon>Magnoliopsida</taxon>
        <taxon>eudicotyledons</taxon>
        <taxon>Gunneridae</taxon>
        <taxon>Pentapetalae</taxon>
        <taxon>rosids</taxon>
        <taxon>malvids</taxon>
        <taxon>Malvales</taxon>
        <taxon>Malvaceae</taxon>
        <taxon>Malvoideae</taxon>
        <taxon>Hibiscus</taxon>
    </lineage>
</organism>
<reference evidence="2" key="1">
    <citation type="submission" date="2023-05" db="EMBL/GenBank/DDBJ databases">
        <title>Genome and transcriptome analyses reveal genes involved in the formation of fine ridges on petal epidermal cells in Hibiscus trionum.</title>
        <authorList>
            <person name="Koshimizu S."/>
            <person name="Masuda S."/>
            <person name="Ishii T."/>
            <person name="Shirasu K."/>
            <person name="Hoshino A."/>
            <person name="Arita M."/>
        </authorList>
    </citation>
    <scope>NUCLEOTIDE SEQUENCE</scope>
    <source>
        <strain evidence="2">Hamamatsu line</strain>
    </source>
</reference>
<evidence type="ECO:0000313" key="2">
    <source>
        <dbReference type="EMBL" id="GMI85864.1"/>
    </source>
</evidence>
<comment type="caution">
    <text evidence="2">The sequence shown here is derived from an EMBL/GenBank/DDBJ whole genome shotgun (WGS) entry which is preliminary data.</text>
</comment>
<dbReference type="EMBL" id="BSYR01000020">
    <property type="protein sequence ID" value="GMI85864.1"/>
    <property type="molecule type" value="Genomic_DNA"/>
</dbReference>
<dbReference type="OrthoDB" id="999895at2759"/>
<name>A0A9W7M2R9_HIBTR</name>
<dbReference type="InterPro" id="IPR036691">
    <property type="entry name" value="Endo/exonu/phosph_ase_sf"/>
</dbReference>
<sequence>MKLISWNVRGLGKPRTVRRLRRKLKEANPLIVFLIETKLSSVKMDRVRRKCGYLCGIDVASQGRSGDLSLAWKPECNVVLRSYSNRHIDVIITNEDGSSWRCTGFYGAPETHMRDEAWRVLRSLDDSHGCPWLVIGDFNEILFASEKRGGLLRSERQMTSFRNVLEDCSLSDIGYRGRWFTWQKGVNSAGHVRERLDRGVANSEWWESYPNFSLTHLAHTFSDHCPLLLDTNPQGEQQRFHTFHFEAAWLMEELAYGGVVYG</sequence>
<evidence type="ECO:0000259" key="1">
    <source>
        <dbReference type="Pfam" id="PF03372"/>
    </source>
</evidence>
<dbReference type="PANTHER" id="PTHR33710">
    <property type="entry name" value="BNAC02G09200D PROTEIN"/>
    <property type="match status" value="1"/>
</dbReference>
<accession>A0A9W7M2R9</accession>
<proteinExistence type="predicted"/>
<feature type="domain" description="Endonuclease/exonuclease/phosphatase" evidence="1">
    <location>
        <begin position="4"/>
        <end position="224"/>
    </location>
</feature>
<keyword evidence="3" id="KW-1185">Reference proteome</keyword>
<dbReference type="PANTHER" id="PTHR33710:SF62">
    <property type="entry name" value="DUF4283 DOMAIN PROTEIN"/>
    <property type="match status" value="1"/>
</dbReference>
<dbReference type="Pfam" id="PF03372">
    <property type="entry name" value="Exo_endo_phos"/>
    <property type="match status" value="1"/>
</dbReference>
<dbReference type="Gene3D" id="3.60.10.10">
    <property type="entry name" value="Endonuclease/exonuclease/phosphatase"/>
    <property type="match status" value="1"/>
</dbReference>
<protein>
    <recommendedName>
        <fullName evidence="1">Endonuclease/exonuclease/phosphatase domain-containing protein</fullName>
    </recommendedName>
</protein>
<dbReference type="AlphaFoldDB" id="A0A9W7M2R9"/>
<dbReference type="Proteomes" id="UP001165190">
    <property type="component" value="Unassembled WGS sequence"/>
</dbReference>
<evidence type="ECO:0000313" key="3">
    <source>
        <dbReference type="Proteomes" id="UP001165190"/>
    </source>
</evidence>
<dbReference type="InterPro" id="IPR005135">
    <property type="entry name" value="Endo/exonuclease/phosphatase"/>
</dbReference>